<accession>A0A413XHY2</accession>
<evidence type="ECO:0000313" key="3">
    <source>
        <dbReference type="EMBL" id="RHE25839.1"/>
    </source>
</evidence>
<name>A0A413XHY2_BACUN</name>
<evidence type="ECO:0000313" key="4">
    <source>
        <dbReference type="Proteomes" id="UP000283601"/>
    </source>
</evidence>
<protein>
    <submittedName>
        <fullName evidence="2">Uncharacterized protein</fullName>
    </submittedName>
</protein>
<proteinExistence type="predicted"/>
<dbReference type="EMBL" id="QSJZ01000001">
    <property type="protein sequence ID" value="RHE25839.1"/>
    <property type="molecule type" value="Genomic_DNA"/>
</dbReference>
<dbReference type="AlphaFoldDB" id="A0A413XHY2"/>
<keyword evidence="1" id="KW-0812">Transmembrane</keyword>
<reference evidence="4 5" key="1">
    <citation type="submission" date="2018-08" db="EMBL/GenBank/DDBJ databases">
        <title>A genome reference for cultivated species of the human gut microbiota.</title>
        <authorList>
            <person name="Zou Y."/>
            <person name="Xue W."/>
            <person name="Luo G."/>
        </authorList>
    </citation>
    <scope>NUCLEOTIDE SEQUENCE [LARGE SCALE GENOMIC DNA]</scope>
    <source>
        <strain evidence="3 4">AM29-12AC</strain>
        <strain evidence="2 5">AM39-1</strain>
    </source>
</reference>
<organism evidence="2 5">
    <name type="scientific">Bacteroides uniformis</name>
    <dbReference type="NCBI Taxonomy" id="820"/>
    <lineage>
        <taxon>Bacteria</taxon>
        <taxon>Pseudomonadati</taxon>
        <taxon>Bacteroidota</taxon>
        <taxon>Bacteroidia</taxon>
        <taxon>Bacteroidales</taxon>
        <taxon>Bacteroidaceae</taxon>
        <taxon>Bacteroides</taxon>
    </lineage>
</organism>
<evidence type="ECO:0000313" key="5">
    <source>
        <dbReference type="Proteomes" id="UP000286114"/>
    </source>
</evidence>
<evidence type="ECO:0000313" key="2">
    <source>
        <dbReference type="EMBL" id="RHB77477.1"/>
    </source>
</evidence>
<keyword evidence="1" id="KW-0472">Membrane</keyword>
<dbReference type="Proteomes" id="UP000286114">
    <property type="component" value="Unassembled WGS sequence"/>
</dbReference>
<gene>
    <name evidence="3" type="ORF">DW758_01895</name>
    <name evidence="2" type="ORF">DW873_00315</name>
</gene>
<dbReference type="EMBL" id="QSHA01000001">
    <property type="protein sequence ID" value="RHB77477.1"/>
    <property type="molecule type" value="Genomic_DNA"/>
</dbReference>
<feature type="transmembrane region" description="Helical" evidence="1">
    <location>
        <begin position="13"/>
        <end position="39"/>
    </location>
</feature>
<evidence type="ECO:0000256" key="1">
    <source>
        <dbReference type="SAM" id="Phobius"/>
    </source>
</evidence>
<comment type="caution">
    <text evidence="2">The sequence shown here is derived from an EMBL/GenBank/DDBJ whole genome shotgun (WGS) entry which is preliminary data.</text>
</comment>
<dbReference type="Proteomes" id="UP000283601">
    <property type="component" value="Unassembled WGS sequence"/>
</dbReference>
<sequence length="84" mass="10016">MYIKQDSYQKRKFVLYLIGILILKHLHINIRILIMHLVIQQNISISQHQLVVLSKLKDTIERMELMLSHIQEELLLGENNKLNI</sequence>
<keyword evidence="1" id="KW-1133">Transmembrane helix</keyword>